<protein>
    <submittedName>
        <fullName evidence="3">Purine catabolism regulator</fullName>
    </submittedName>
</protein>
<accession>A0A285CYE9</accession>
<reference evidence="3 4" key="1">
    <citation type="submission" date="2017-08" db="EMBL/GenBank/DDBJ databases">
        <authorList>
            <person name="de Groot N.N."/>
        </authorList>
    </citation>
    <scope>NUCLEOTIDE SEQUENCE [LARGE SCALE GENOMIC DNA]</scope>
    <source>
        <strain evidence="3 4">JC228</strain>
    </source>
</reference>
<evidence type="ECO:0000313" key="3">
    <source>
        <dbReference type="EMBL" id="SNX72570.1"/>
    </source>
</evidence>
<feature type="domain" description="PucR C-terminal helix-turn-helix" evidence="2">
    <location>
        <begin position="464"/>
        <end position="520"/>
    </location>
</feature>
<dbReference type="Pfam" id="PF13556">
    <property type="entry name" value="HTH_30"/>
    <property type="match status" value="1"/>
</dbReference>
<name>A0A285CYE9_9BACI</name>
<dbReference type="Proteomes" id="UP000219546">
    <property type="component" value="Unassembled WGS sequence"/>
</dbReference>
<gene>
    <name evidence="3" type="ORF">SAMN05877753_106119</name>
</gene>
<keyword evidence="4" id="KW-1185">Reference proteome</keyword>
<feature type="domain" description="Purine catabolism PurC-like" evidence="1">
    <location>
        <begin position="11"/>
        <end position="130"/>
    </location>
</feature>
<organism evidence="3 4">
    <name type="scientific">Bacillus oleivorans</name>
    <dbReference type="NCBI Taxonomy" id="1448271"/>
    <lineage>
        <taxon>Bacteria</taxon>
        <taxon>Bacillati</taxon>
        <taxon>Bacillota</taxon>
        <taxon>Bacilli</taxon>
        <taxon>Bacillales</taxon>
        <taxon>Bacillaceae</taxon>
        <taxon>Bacillus</taxon>
    </lineage>
</organism>
<dbReference type="AlphaFoldDB" id="A0A285CYE9"/>
<dbReference type="Gene3D" id="1.10.10.2840">
    <property type="entry name" value="PucR C-terminal helix-turn-helix domain"/>
    <property type="match status" value="1"/>
</dbReference>
<dbReference type="OrthoDB" id="143422at2"/>
<dbReference type="InterPro" id="IPR025736">
    <property type="entry name" value="PucR_C-HTH_dom"/>
</dbReference>
<dbReference type="PANTHER" id="PTHR33744:SF7">
    <property type="entry name" value="PUCR FAMILY TRANSCRIPTIONAL REGULATOR"/>
    <property type="match status" value="1"/>
</dbReference>
<dbReference type="InterPro" id="IPR051448">
    <property type="entry name" value="CdaR-like_regulators"/>
</dbReference>
<sequence>MNNQNLLTVADIMQRKHFEKAEMIAGKQGAHRYVKWVHVMEVTEVGALLNGSELILSTGIAWRNNEEVFLSFLRQLIDRHVSGLCIELGTYLDSIPPEIVEVAEQNGFPLIVFHTEVRFIEITQDLHSFIISQHFKMISHLEAYSQKINQLLLSADGHNKILHYCQKTINRPLIQKNSNLDIKFFPKLSEEKIENYKKKLLEDMMDVPFLVRKEIKALDHVFAEILTMADSLEEKNYISLVLDRTATALAQHYLRELYIEEKEMAEESEWLKGWIEGEYSDEDIRHYLFEHDPGIKPKGGVVCFFRVDTLHPNASDYSYLKVIFRSVMKQYGFSLFPLIRKNQAIFILINVREKYDWKERLEQAIDAFKMTEFAKKKKLHSIPFGCGLFTDELEAIDKSYKTAAETVKIQEKVQLNRKTGTCFYQDLHIYRILSVMQKNRELKDFVIDYLQPVLDYDEKTGSDLLHTLKTYLACNGSKNKTAKELFIVRQSLYPRIEKLNQLLGNDFMEAEKRQAIEFAISSYQYFYTGN</sequence>
<proteinExistence type="predicted"/>
<dbReference type="Pfam" id="PF07905">
    <property type="entry name" value="PucR"/>
    <property type="match status" value="1"/>
</dbReference>
<evidence type="ECO:0000313" key="4">
    <source>
        <dbReference type="Proteomes" id="UP000219546"/>
    </source>
</evidence>
<dbReference type="InterPro" id="IPR042070">
    <property type="entry name" value="PucR_C-HTH_sf"/>
</dbReference>
<dbReference type="PANTHER" id="PTHR33744">
    <property type="entry name" value="CARBOHYDRATE DIACID REGULATOR"/>
    <property type="match status" value="1"/>
</dbReference>
<dbReference type="RefSeq" id="WP_097159280.1">
    <property type="nucleotide sequence ID" value="NZ_JBEPMQ010000005.1"/>
</dbReference>
<dbReference type="InterPro" id="IPR012914">
    <property type="entry name" value="PucR_dom"/>
</dbReference>
<dbReference type="EMBL" id="OAOP01000006">
    <property type="protein sequence ID" value="SNX72570.1"/>
    <property type="molecule type" value="Genomic_DNA"/>
</dbReference>
<evidence type="ECO:0000259" key="2">
    <source>
        <dbReference type="Pfam" id="PF13556"/>
    </source>
</evidence>
<evidence type="ECO:0000259" key="1">
    <source>
        <dbReference type="Pfam" id="PF07905"/>
    </source>
</evidence>